<keyword evidence="1" id="KW-0614">Plasmid</keyword>
<reference evidence="1 2" key="1">
    <citation type="submission" date="2017-05" db="EMBL/GenBank/DDBJ databases">
        <title>Genome Analysis of Maritalea myrionectae HL2708#5.</title>
        <authorList>
            <consortium name="Cotde Inc.-PKNU"/>
            <person name="Jang D."/>
            <person name="Oh H.-M."/>
        </authorList>
    </citation>
    <scope>NUCLEOTIDE SEQUENCE [LARGE SCALE GENOMIC DNA]</scope>
    <source>
        <strain evidence="1 2">HL2708#5</strain>
        <plasmid evidence="2">phl2708x3</plasmid>
    </source>
</reference>
<geneLocation type="plasmid" evidence="2">
    <name>phl2708x3</name>
</geneLocation>
<name>A0A2R4MJ54_9HYPH</name>
<dbReference type="KEGG" id="mmyr:MXMO3_03491"/>
<evidence type="ECO:0000313" key="2">
    <source>
        <dbReference type="Proteomes" id="UP000258927"/>
    </source>
</evidence>
<proteinExistence type="predicted"/>
<dbReference type="RefSeq" id="WP_117396944.1">
    <property type="nucleotide sequence ID" value="NZ_CP021331.1"/>
</dbReference>
<sequence length="109" mass="12616">MTVSRTRAFYGKGVIQISHVEFELNNFGGDLAIHVVNETEDNGKQIICYALFYRAPNGDFFDIIQSRIFKLKTFKKVEPLIKFLAFRRERQFQFPALIADNVIEPGSLR</sequence>
<dbReference type="AlphaFoldDB" id="A0A2R4MJ54"/>
<dbReference type="Proteomes" id="UP000258927">
    <property type="component" value="Plasmid pHL2708X3"/>
</dbReference>
<protein>
    <submittedName>
        <fullName evidence="1">Uncharacterized protein</fullName>
    </submittedName>
</protein>
<dbReference type="EMBL" id="CP021331">
    <property type="protein sequence ID" value="AVX05994.1"/>
    <property type="molecule type" value="Genomic_DNA"/>
</dbReference>
<evidence type="ECO:0000313" key="1">
    <source>
        <dbReference type="EMBL" id="AVX05994.1"/>
    </source>
</evidence>
<organism evidence="1 2">
    <name type="scientific">Maritalea myrionectae</name>
    <dbReference type="NCBI Taxonomy" id="454601"/>
    <lineage>
        <taxon>Bacteria</taxon>
        <taxon>Pseudomonadati</taxon>
        <taxon>Pseudomonadota</taxon>
        <taxon>Alphaproteobacteria</taxon>
        <taxon>Hyphomicrobiales</taxon>
        <taxon>Devosiaceae</taxon>
        <taxon>Maritalea</taxon>
    </lineage>
</organism>
<accession>A0A2R4MJ54</accession>
<gene>
    <name evidence="1" type="ORF">MXMO3_03491</name>
</gene>
<keyword evidence="2" id="KW-1185">Reference proteome</keyword>